<dbReference type="Proteomes" id="UP000726737">
    <property type="component" value="Unassembled WGS sequence"/>
</dbReference>
<keyword evidence="2" id="KW-0106">Calcium</keyword>
<dbReference type="PANTHER" id="PTHR46502">
    <property type="entry name" value="C2 DOMAIN-CONTAINING"/>
    <property type="match status" value="1"/>
</dbReference>
<dbReference type="OrthoDB" id="270970at2759"/>
<accession>A0A9P6PPH6</accession>
<proteinExistence type="predicted"/>
<dbReference type="Gene3D" id="2.60.40.150">
    <property type="entry name" value="C2 domain"/>
    <property type="match status" value="1"/>
</dbReference>
<dbReference type="InterPro" id="IPR035892">
    <property type="entry name" value="C2_domain_sf"/>
</dbReference>
<evidence type="ECO:0000313" key="5">
    <source>
        <dbReference type="EMBL" id="KAG0249983.1"/>
    </source>
</evidence>
<sequence length="206" mass="22406">MSHTLKVTVHSAEGMDDVEHFGKNDPYVQVGLNLKDPKAFVKTTVKKNAGKHAEWNQTLSVEEYDPNTQHELYVEIFDKETTIDAPIGFLAIPLRQVTEAPNSIFRGAFNIFKPDGKEKGTISLTLAVVQAGQAAPNVTVSEVRGQSQVVTEHQNRIKSAKNHEKAADVGIAAAIVGGVFGAKKLHDSHKESQKAKEAAQAEALEQ</sequence>
<dbReference type="Pfam" id="PF00168">
    <property type="entry name" value="C2"/>
    <property type="match status" value="1"/>
</dbReference>
<dbReference type="GO" id="GO:0046872">
    <property type="term" value="F:metal ion binding"/>
    <property type="evidence" value="ECO:0007669"/>
    <property type="project" value="UniProtKB-KW"/>
</dbReference>
<evidence type="ECO:0000256" key="3">
    <source>
        <dbReference type="SAM" id="MobiDB-lite"/>
    </source>
</evidence>
<evidence type="ECO:0000256" key="1">
    <source>
        <dbReference type="ARBA" id="ARBA00022723"/>
    </source>
</evidence>
<feature type="compositionally biased region" description="Basic and acidic residues" evidence="3">
    <location>
        <begin position="187"/>
        <end position="199"/>
    </location>
</feature>
<comment type="caution">
    <text evidence="5">The sequence shown here is derived from an EMBL/GenBank/DDBJ whole genome shotgun (WGS) entry which is preliminary data.</text>
</comment>
<evidence type="ECO:0000313" key="6">
    <source>
        <dbReference type="Proteomes" id="UP000726737"/>
    </source>
</evidence>
<dbReference type="InterPro" id="IPR000008">
    <property type="entry name" value="C2_dom"/>
</dbReference>
<keyword evidence="6" id="KW-1185">Reference proteome</keyword>
<protein>
    <recommendedName>
        <fullName evidence="4">C2 domain-containing protein</fullName>
    </recommendedName>
</protein>
<feature type="region of interest" description="Disordered" evidence="3">
    <location>
        <begin position="187"/>
        <end position="206"/>
    </location>
</feature>
<evidence type="ECO:0000256" key="2">
    <source>
        <dbReference type="ARBA" id="ARBA00022837"/>
    </source>
</evidence>
<dbReference type="SMART" id="SM00239">
    <property type="entry name" value="C2"/>
    <property type="match status" value="1"/>
</dbReference>
<dbReference type="EMBL" id="JAAAJA010000739">
    <property type="protein sequence ID" value="KAG0249983.1"/>
    <property type="molecule type" value="Genomic_DNA"/>
</dbReference>
<dbReference type="PANTHER" id="PTHR46502:SF2">
    <property type="entry name" value="16 KDA PHLOEM PROTEIN 2"/>
    <property type="match status" value="1"/>
</dbReference>
<feature type="domain" description="C2" evidence="4">
    <location>
        <begin position="1"/>
        <end position="107"/>
    </location>
</feature>
<evidence type="ECO:0000259" key="4">
    <source>
        <dbReference type="PROSITE" id="PS50004"/>
    </source>
</evidence>
<dbReference type="PROSITE" id="PS50004">
    <property type="entry name" value="C2"/>
    <property type="match status" value="1"/>
</dbReference>
<organism evidence="5 6">
    <name type="scientific">Mortierella polycephala</name>
    <dbReference type="NCBI Taxonomy" id="41804"/>
    <lineage>
        <taxon>Eukaryota</taxon>
        <taxon>Fungi</taxon>
        <taxon>Fungi incertae sedis</taxon>
        <taxon>Mucoromycota</taxon>
        <taxon>Mortierellomycotina</taxon>
        <taxon>Mortierellomycetes</taxon>
        <taxon>Mortierellales</taxon>
        <taxon>Mortierellaceae</taxon>
        <taxon>Mortierella</taxon>
    </lineage>
</organism>
<dbReference type="AlphaFoldDB" id="A0A9P6PPH6"/>
<keyword evidence="1" id="KW-0479">Metal-binding</keyword>
<name>A0A9P6PPH6_9FUNG</name>
<dbReference type="SUPFAM" id="SSF49562">
    <property type="entry name" value="C2 domain (Calcium/lipid-binding domain, CaLB)"/>
    <property type="match status" value="1"/>
</dbReference>
<gene>
    <name evidence="5" type="ORF">BG011_008739</name>
</gene>
<reference evidence="5" key="1">
    <citation type="journal article" date="2020" name="Fungal Divers.">
        <title>Resolving the Mortierellaceae phylogeny through synthesis of multi-gene phylogenetics and phylogenomics.</title>
        <authorList>
            <person name="Vandepol N."/>
            <person name="Liber J."/>
            <person name="Desiro A."/>
            <person name="Na H."/>
            <person name="Kennedy M."/>
            <person name="Barry K."/>
            <person name="Grigoriev I.V."/>
            <person name="Miller A.N."/>
            <person name="O'Donnell K."/>
            <person name="Stajich J.E."/>
            <person name="Bonito G."/>
        </authorList>
    </citation>
    <scope>NUCLEOTIDE SEQUENCE</scope>
    <source>
        <strain evidence="5">KOD948</strain>
    </source>
</reference>